<organism evidence="1 2">
    <name type="scientific">Salix udensis</name>
    <dbReference type="NCBI Taxonomy" id="889485"/>
    <lineage>
        <taxon>Eukaryota</taxon>
        <taxon>Viridiplantae</taxon>
        <taxon>Streptophyta</taxon>
        <taxon>Embryophyta</taxon>
        <taxon>Tracheophyta</taxon>
        <taxon>Spermatophyta</taxon>
        <taxon>Magnoliopsida</taxon>
        <taxon>eudicotyledons</taxon>
        <taxon>Gunneridae</taxon>
        <taxon>Pentapetalae</taxon>
        <taxon>rosids</taxon>
        <taxon>fabids</taxon>
        <taxon>Malpighiales</taxon>
        <taxon>Salicaceae</taxon>
        <taxon>Saliceae</taxon>
        <taxon>Salix</taxon>
    </lineage>
</organism>
<evidence type="ECO:0000313" key="2">
    <source>
        <dbReference type="Proteomes" id="UP001162972"/>
    </source>
</evidence>
<keyword evidence="2" id="KW-1185">Reference proteome</keyword>
<evidence type="ECO:0000313" key="1">
    <source>
        <dbReference type="EMBL" id="KAJ6417537.1"/>
    </source>
</evidence>
<gene>
    <name evidence="1" type="ORF">OIU84_003294</name>
</gene>
<proteinExistence type="predicted"/>
<reference evidence="1 2" key="1">
    <citation type="journal article" date="2023" name="Int. J. Mol. Sci.">
        <title>De Novo Assembly and Annotation of 11 Diverse Shrub Willow (Salix) Genomes Reveals Novel Gene Organization in Sex-Linked Regions.</title>
        <authorList>
            <person name="Hyden B."/>
            <person name="Feng K."/>
            <person name="Yates T.B."/>
            <person name="Jawdy S."/>
            <person name="Cereghino C."/>
            <person name="Smart L.B."/>
            <person name="Muchero W."/>
        </authorList>
    </citation>
    <scope>NUCLEOTIDE SEQUENCE [LARGE SCALE GENOMIC DNA]</scope>
    <source>
        <tissue evidence="1">Shoot tip</tissue>
    </source>
</reference>
<comment type="caution">
    <text evidence="1">The sequence shown here is derived from an EMBL/GenBank/DDBJ whole genome shotgun (WGS) entry which is preliminary data.</text>
</comment>
<dbReference type="AlphaFoldDB" id="A0AAD6P5H1"/>
<accession>A0AAD6P5H1</accession>
<sequence length="50" mass="5399">MNSFRGSSMGIFPLPGLKEIIGGARMAFKIIEIAPVRNQLEESAARADHA</sequence>
<dbReference type="EMBL" id="JAPFFJ010000011">
    <property type="protein sequence ID" value="KAJ6417537.1"/>
    <property type="molecule type" value="Genomic_DNA"/>
</dbReference>
<protein>
    <submittedName>
        <fullName evidence="1">Uncharacterized protein</fullName>
    </submittedName>
</protein>
<dbReference type="Proteomes" id="UP001162972">
    <property type="component" value="Chromosome 11"/>
</dbReference>
<name>A0AAD6P5H1_9ROSI</name>